<evidence type="ECO:0000256" key="10">
    <source>
        <dbReference type="SAM" id="Phobius"/>
    </source>
</evidence>
<sequence>MPSRILSIPSWVIWAIIVLALIGFTDSAFLLAKRISGAPIPCFITSGCDTVSKSPYSILFGVPLAAWGVIFYLGIGFLTLLYVDTKSLVVAKLIPVATALGFLSSAYFVYIQKFKIGAFCVYCILSALVSTLLFVLGVTIWKKLKS</sequence>
<evidence type="ECO:0000313" key="13">
    <source>
        <dbReference type="Proteomes" id="UP000179118"/>
    </source>
</evidence>
<dbReference type="GO" id="GO:0016020">
    <property type="term" value="C:membrane"/>
    <property type="evidence" value="ECO:0007669"/>
    <property type="project" value="UniProtKB-SubCell"/>
</dbReference>
<keyword evidence="6" id="KW-0560">Oxidoreductase</keyword>
<feature type="transmembrane region" description="Helical" evidence="10">
    <location>
        <begin position="64"/>
        <end position="83"/>
    </location>
</feature>
<feature type="domain" description="Vitamin K epoxide reductase" evidence="11">
    <location>
        <begin position="9"/>
        <end position="141"/>
    </location>
</feature>
<feature type="transmembrane region" description="Helical" evidence="10">
    <location>
        <begin position="90"/>
        <end position="110"/>
    </location>
</feature>
<dbReference type="Proteomes" id="UP000179118">
    <property type="component" value="Unassembled WGS sequence"/>
</dbReference>
<name>A0A1G2S957_9BACT</name>
<dbReference type="InterPro" id="IPR044698">
    <property type="entry name" value="VKOR/LTO1"/>
</dbReference>
<dbReference type="GO" id="GO:0048038">
    <property type="term" value="F:quinone binding"/>
    <property type="evidence" value="ECO:0007669"/>
    <property type="project" value="UniProtKB-KW"/>
</dbReference>
<evidence type="ECO:0000256" key="3">
    <source>
        <dbReference type="ARBA" id="ARBA00022692"/>
    </source>
</evidence>
<evidence type="ECO:0000256" key="9">
    <source>
        <dbReference type="ARBA" id="ARBA00023284"/>
    </source>
</evidence>
<gene>
    <name evidence="12" type="ORF">A3D51_01235</name>
</gene>
<keyword evidence="4" id="KW-0874">Quinone</keyword>
<keyword evidence="5 10" id="KW-1133">Transmembrane helix</keyword>
<protein>
    <recommendedName>
        <fullName evidence="11">Vitamin K epoxide reductase domain-containing protein</fullName>
    </recommendedName>
</protein>
<dbReference type="SMART" id="SM00756">
    <property type="entry name" value="VKc"/>
    <property type="match status" value="1"/>
</dbReference>
<keyword evidence="3 10" id="KW-0812">Transmembrane</keyword>
<accession>A0A1G2S957</accession>
<dbReference type="InterPro" id="IPR012932">
    <property type="entry name" value="VKOR"/>
</dbReference>
<dbReference type="PANTHER" id="PTHR34573:SF1">
    <property type="entry name" value="VITAMIN K EPOXIDE REDUCTASE DOMAIN-CONTAINING PROTEIN"/>
    <property type="match status" value="1"/>
</dbReference>
<evidence type="ECO:0000256" key="8">
    <source>
        <dbReference type="ARBA" id="ARBA00023157"/>
    </source>
</evidence>
<dbReference type="GO" id="GO:0016491">
    <property type="term" value="F:oxidoreductase activity"/>
    <property type="evidence" value="ECO:0007669"/>
    <property type="project" value="UniProtKB-KW"/>
</dbReference>
<keyword evidence="7 10" id="KW-0472">Membrane</keyword>
<dbReference type="Pfam" id="PF07884">
    <property type="entry name" value="VKOR"/>
    <property type="match status" value="1"/>
</dbReference>
<dbReference type="PANTHER" id="PTHR34573">
    <property type="entry name" value="VKC DOMAIN-CONTAINING PROTEIN"/>
    <property type="match status" value="1"/>
</dbReference>
<evidence type="ECO:0000256" key="7">
    <source>
        <dbReference type="ARBA" id="ARBA00023136"/>
    </source>
</evidence>
<evidence type="ECO:0000256" key="4">
    <source>
        <dbReference type="ARBA" id="ARBA00022719"/>
    </source>
</evidence>
<reference evidence="12 13" key="1">
    <citation type="journal article" date="2016" name="Nat. Commun.">
        <title>Thousands of microbial genomes shed light on interconnected biogeochemical processes in an aquifer system.</title>
        <authorList>
            <person name="Anantharaman K."/>
            <person name="Brown C.T."/>
            <person name="Hug L.A."/>
            <person name="Sharon I."/>
            <person name="Castelle C.J."/>
            <person name="Probst A.J."/>
            <person name="Thomas B.C."/>
            <person name="Singh A."/>
            <person name="Wilkins M.J."/>
            <person name="Karaoz U."/>
            <person name="Brodie E.L."/>
            <person name="Williams K.H."/>
            <person name="Hubbard S.S."/>
            <person name="Banfield J.F."/>
        </authorList>
    </citation>
    <scope>NUCLEOTIDE SEQUENCE [LARGE SCALE GENOMIC DNA]</scope>
</reference>
<organism evidence="12 13">
    <name type="scientific">Candidatus Yonathbacteria bacterium RIFCSPHIGHO2_02_FULL_44_14</name>
    <dbReference type="NCBI Taxonomy" id="1802724"/>
    <lineage>
        <taxon>Bacteria</taxon>
        <taxon>Candidatus Yonathiibacteriota</taxon>
    </lineage>
</organism>
<evidence type="ECO:0000256" key="1">
    <source>
        <dbReference type="ARBA" id="ARBA00004141"/>
    </source>
</evidence>
<dbReference type="EMBL" id="MHUT01000010">
    <property type="protein sequence ID" value="OHA81209.1"/>
    <property type="molecule type" value="Genomic_DNA"/>
</dbReference>
<dbReference type="CDD" id="cd12916">
    <property type="entry name" value="VKOR_1"/>
    <property type="match status" value="1"/>
</dbReference>
<keyword evidence="8" id="KW-1015">Disulfide bond</keyword>
<evidence type="ECO:0000313" key="12">
    <source>
        <dbReference type="EMBL" id="OHA81209.1"/>
    </source>
</evidence>
<dbReference type="AlphaFoldDB" id="A0A1G2S957"/>
<comment type="similarity">
    <text evidence="2">Belongs to the VKOR family.</text>
</comment>
<evidence type="ECO:0000259" key="11">
    <source>
        <dbReference type="SMART" id="SM00756"/>
    </source>
</evidence>
<proteinExistence type="inferred from homology"/>
<keyword evidence="9" id="KW-0676">Redox-active center</keyword>
<feature type="transmembrane region" description="Helical" evidence="10">
    <location>
        <begin position="12"/>
        <end position="31"/>
    </location>
</feature>
<feature type="transmembrane region" description="Helical" evidence="10">
    <location>
        <begin position="116"/>
        <end position="141"/>
    </location>
</feature>
<comment type="caution">
    <text evidence="12">The sequence shown here is derived from an EMBL/GenBank/DDBJ whole genome shotgun (WGS) entry which is preliminary data.</text>
</comment>
<evidence type="ECO:0000256" key="5">
    <source>
        <dbReference type="ARBA" id="ARBA00022989"/>
    </source>
</evidence>
<evidence type="ECO:0000256" key="6">
    <source>
        <dbReference type="ARBA" id="ARBA00023002"/>
    </source>
</evidence>
<evidence type="ECO:0000256" key="2">
    <source>
        <dbReference type="ARBA" id="ARBA00006214"/>
    </source>
</evidence>
<dbReference type="Gene3D" id="1.20.1440.130">
    <property type="entry name" value="VKOR domain"/>
    <property type="match status" value="1"/>
</dbReference>
<comment type="subcellular location">
    <subcellularLocation>
        <location evidence="1">Membrane</location>
        <topology evidence="1">Multi-pass membrane protein</topology>
    </subcellularLocation>
</comment>
<dbReference type="InterPro" id="IPR038354">
    <property type="entry name" value="VKOR_sf"/>
</dbReference>